<protein>
    <submittedName>
        <fullName evidence="1">Uncharacterized protein</fullName>
    </submittedName>
</protein>
<reference evidence="1" key="1">
    <citation type="journal article" date="2020" name="J. ISSAAS">
        <title>Lactobacilli and other gastrointestinal microbiota of Peromyscus leucopus, reservoir host for agents of Lyme disease and other zoonoses in North America.</title>
        <authorList>
            <person name="Milovic A."/>
            <person name="Bassam K."/>
            <person name="Shao H."/>
            <person name="Chatzistamou I."/>
            <person name="Tufts D.M."/>
            <person name="Diuk-Wasser M."/>
            <person name="Barbour A.G."/>
        </authorList>
    </citation>
    <scope>NUCLEOTIDE SEQUENCE</scope>
    <source>
        <strain evidence="1">LL40</strain>
    </source>
</reference>
<accession>A0A650ENF7</accession>
<dbReference type="EMBL" id="MN577573">
    <property type="protein sequence ID" value="QGT51290.1"/>
    <property type="molecule type" value="Genomic_DNA"/>
</dbReference>
<gene>
    <name evidence="1" type="ORF">Firmicute1046_3660</name>
</gene>
<evidence type="ECO:0000313" key="1">
    <source>
        <dbReference type="EMBL" id="QGT51290.1"/>
    </source>
</evidence>
<organism evidence="1">
    <name type="scientific">uncultured Bacillota bacterium</name>
    <dbReference type="NCBI Taxonomy" id="344338"/>
    <lineage>
        <taxon>Bacteria</taxon>
        <taxon>Bacillati</taxon>
        <taxon>Bacillota</taxon>
        <taxon>environmental samples</taxon>
    </lineage>
</organism>
<proteinExistence type="predicted"/>
<dbReference type="AlphaFoldDB" id="A0A650ENF7"/>
<sequence>MDFGFLNLLYNFRYEDSSDFLKRKISKEEREFYENYINATFEQNHKDGLKMEEEYHASLSGISKREFITGFKVCLYFFVECLSAGEFYIES</sequence>
<name>A0A650ENF7_9FIRM</name>